<protein>
    <recommendedName>
        <fullName evidence="4">DUF2269 domain-containing protein</fullName>
    </recommendedName>
</protein>
<sequence length="154" mass="15836">MLEDVLLVVHVLAAIVFVGGSAVATSLFPRYAPLAAAVPADAPADQGERSPAVAAAMHRITRGYAVAGLVVPVVGLVLAAVQGRTGEIWIVLSMILTAGAAGLLVTQIVPRQRAALDTPGPAEPLRRLSMLAGLYNLIWAIVVIMMIVRPGSGG</sequence>
<feature type="transmembrane region" description="Helical" evidence="1">
    <location>
        <begin position="130"/>
        <end position="148"/>
    </location>
</feature>
<dbReference type="EMBL" id="JBHTHX010000169">
    <property type="protein sequence ID" value="MFD0884459.1"/>
    <property type="molecule type" value="Genomic_DNA"/>
</dbReference>
<keyword evidence="1" id="KW-0472">Membrane</keyword>
<dbReference type="Proteomes" id="UP001597024">
    <property type="component" value="Unassembled WGS sequence"/>
</dbReference>
<reference evidence="3" key="1">
    <citation type="journal article" date="2019" name="Int. J. Syst. Evol. Microbiol.">
        <title>The Global Catalogue of Microorganisms (GCM) 10K type strain sequencing project: providing services to taxonomists for standard genome sequencing and annotation.</title>
        <authorList>
            <consortium name="The Broad Institute Genomics Platform"/>
            <consortium name="The Broad Institute Genome Sequencing Center for Infectious Disease"/>
            <person name="Wu L."/>
            <person name="Ma J."/>
        </authorList>
    </citation>
    <scope>NUCLEOTIDE SEQUENCE [LARGE SCALE GENOMIC DNA]</scope>
    <source>
        <strain evidence="3">CCUG 62974</strain>
    </source>
</reference>
<keyword evidence="1" id="KW-1133">Transmembrane helix</keyword>
<evidence type="ECO:0008006" key="4">
    <source>
        <dbReference type="Google" id="ProtNLM"/>
    </source>
</evidence>
<keyword evidence="1" id="KW-0812">Transmembrane</keyword>
<evidence type="ECO:0000313" key="3">
    <source>
        <dbReference type="Proteomes" id="UP001597024"/>
    </source>
</evidence>
<feature type="transmembrane region" description="Helical" evidence="1">
    <location>
        <begin position="64"/>
        <end position="82"/>
    </location>
</feature>
<proteinExistence type="predicted"/>
<organism evidence="2 3">
    <name type="scientific">Streptosporangium algeriense</name>
    <dbReference type="NCBI Taxonomy" id="1682748"/>
    <lineage>
        <taxon>Bacteria</taxon>
        <taxon>Bacillati</taxon>
        <taxon>Actinomycetota</taxon>
        <taxon>Actinomycetes</taxon>
        <taxon>Streptosporangiales</taxon>
        <taxon>Streptosporangiaceae</taxon>
        <taxon>Streptosporangium</taxon>
    </lineage>
</organism>
<accession>A0ABW3DMP4</accession>
<evidence type="ECO:0000313" key="2">
    <source>
        <dbReference type="EMBL" id="MFD0884459.1"/>
    </source>
</evidence>
<gene>
    <name evidence="2" type="ORF">ACFQ08_07815</name>
</gene>
<comment type="caution">
    <text evidence="2">The sequence shown here is derived from an EMBL/GenBank/DDBJ whole genome shotgun (WGS) entry which is preliminary data.</text>
</comment>
<keyword evidence="3" id="KW-1185">Reference proteome</keyword>
<name>A0ABW3DMP4_9ACTN</name>
<feature type="transmembrane region" description="Helical" evidence="1">
    <location>
        <begin position="6"/>
        <end position="28"/>
    </location>
</feature>
<feature type="transmembrane region" description="Helical" evidence="1">
    <location>
        <begin position="88"/>
        <end position="109"/>
    </location>
</feature>
<evidence type="ECO:0000256" key="1">
    <source>
        <dbReference type="SAM" id="Phobius"/>
    </source>
</evidence>